<dbReference type="InterPro" id="IPR004839">
    <property type="entry name" value="Aminotransferase_I/II_large"/>
</dbReference>
<keyword evidence="6" id="KW-0238">DNA-binding</keyword>
<dbReference type="Gene3D" id="3.90.1150.10">
    <property type="entry name" value="Aspartate Aminotransferase, domain 1"/>
    <property type="match status" value="1"/>
</dbReference>
<dbReference type="Gene3D" id="3.40.640.10">
    <property type="entry name" value="Type I PLP-dependent aspartate aminotransferase-like (Major domain)"/>
    <property type="match status" value="1"/>
</dbReference>
<dbReference type="EMBL" id="CP065673">
    <property type="protein sequence ID" value="QPS21773.1"/>
    <property type="molecule type" value="Genomic_DNA"/>
</dbReference>
<feature type="domain" description="HTH gntR-type" evidence="8">
    <location>
        <begin position="1"/>
        <end position="69"/>
    </location>
</feature>
<dbReference type="AlphaFoldDB" id="A0A2X4XET4"/>
<dbReference type="Pfam" id="PF00392">
    <property type="entry name" value="GntR"/>
    <property type="match status" value="1"/>
</dbReference>
<evidence type="ECO:0000259" key="8">
    <source>
        <dbReference type="PROSITE" id="PS50949"/>
    </source>
</evidence>
<dbReference type="GO" id="GO:0008483">
    <property type="term" value="F:transaminase activity"/>
    <property type="evidence" value="ECO:0007669"/>
    <property type="project" value="UniProtKB-KW"/>
</dbReference>
<dbReference type="Pfam" id="PF00155">
    <property type="entry name" value="Aminotran_1_2"/>
    <property type="match status" value="1"/>
</dbReference>
<dbReference type="Proteomes" id="UP000594967">
    <property type="component" value="Chromosome"/>
</dbReference>
<evidence type="ECO:0000313" key="9">
    <source>
        <dbReference type="EMBL" id="QPS21773.1"/>
    </source>
</evidence>
<evidence type="ECO:0000256" key="6">
    <source>
        <dbReference type="ARBA" id="ARBA00023125"/>
    </source>
</evidence>
<evidence type="ECO:0000256" key="7">
    <source>
        <dbReference type="ARBA" id="ARBA00023163"/>
    </source>
</evidence>
<dbReference type="InterPro" id="IPR015424">
    <property type="entry name" value="PyrdxlP-dep_Trfase"/>
</dbReference>
<protein>
    <submittedName>
        <fullName evidence="9">PLP-dependent aminotransferase family protein</fullName>
    </submittedName>
    <submittedName>
        <fullName evidence="10">Uncharacterized HTH-type transcriptional regulator yjiR</fullName>
    </submittedName>
</protein>
<dbReference type="CDD" id="cd00609">
    <property type="entry name" value="AAT_like"/>
    <property type="match status" value="1"/>
</dbReference>
<dbReference type="Gene3D" id="1.10.10.10">
    <property type="entry name" value="Winged helix-like DNA-binding domain superfamily/Winged helix DNA-binding domain"/>
    <property type="match status" value="1"/>
</dbReference>
<dbReference type="SUPFAM" id="SSF53383">
    <property type="entry name" value="PLP-dependent transferases"/>
    <property type="match status" value="1"/>
</dbReference>
<dbReference type="InterPro" id="IPR000524">
    <property type="entry name" value="Tscrpt_reg_HTH_GntR"/>
</dbReference>
<evidence type="ECO:0000256" key="1">
    <source>
        <dbReference type="ARBA" id="ARBA00005384"/>
    </source>
</evidence>
<organism evidence="10 11">
    <name type="scientific">Serratia plymuthica</name>
    <dbReference type="NCBI Taxonomy" id="82996"/>
    <lineage>
        <taxon>Bacteria</taxon>
        <taxon>Pseudomonadati</taxon>
        <taxon>Pseudomonadota</taxon>
        <taxon>Gammaproteobacteria</taxon>
        <taxon>Enterobacterales</taxon>
        <taxon>Yersiniaceae</taxon>
        <taxon>Serratia</taxon>
    </lineage>
</organism>
<dbReference type="FunFam" id="3.40.640.10:FF:000023">
    <property type="entry name" value="Transcriptional regulator, GntR family"/>
    <property type="match status" value="1"/>
</dbReference>
<dbReference type="SUPFAM" id="SSF46785">
    <property type="entry name" value="Winged helix' DNA-binding domain"/>
    <property type="match status" value="1"/>
</dbReference>
<dbReference type="STRING" id="82996.ADP72_03595"/>
<keyword evidence="2 9" id="KW-0032">Aminotransferase</keyword>
<dbReference type="Proteomes" id="UP000248897">
    <property type="component" value="Chromosome 1"/>
</dbReference>
<keyword evidence="4" id="KW-0663">Pyridoxal phosphate</keyword>
<dbReference type="InterPro" id="IPR015422">
    <property type="entry name" value="PyrdxlP-dep_Trfase_small"/>
</dbReference>
<dbReference type="PANTHER" id="PTHR46577">
    <property type="entry name" value="HTH-TYPE TRANSCRIPTIONAL REGULATORY PROTEIN GABR"/>
    <property type="match status" value="1"/>
</dbReference>
<dbReference type="CDD" id="cd07377">
    <property type="entry name" value="WHTH_GntR"/>
    <property type="match status" value="1"/>
</dbReference>
<dbReference type="GO" id="GO:0003700">
    <property type="term" value="F:DNA-binding transcription factor activity"/>
    <property type="evidence" value="ECO:0007669"/>
    <property type="project" value="InterPro"/>
</dbReference>
<reference evidence="9 12" key="2">
    <citation type="submission" date="2020-12" db="EMBL/GenBank/DDBJ databases">
        <title>FDA dAtabase for Regulatory Grade micrObial Sequences (FDA-ARGOS): Supporting development and validation of Infectious Disease Dx tests.</title>
        <authorList>
            <person name="Sproer C."/>
            <person name="Gronow S."/>
            <person name="Severitt S."/>
            <person name="Schroder I."/>
            <person name="Tallon L."/>
            <person name="Sadzewicz L."/>
            <person name="Zhao X."/>
            <person name="Boylan J."/>
            <person name="Ott S."/>
            <person name="Bowen H."/>
            <person name="Vavikolanu K."/>
            <person name="Mehta A."/>
            <person name="Aluvathingal J."/>
            <person name="Nadendla S."/>
            <person name="Lowell S."/>
            <person name="Myers T."/>
            <person name="Yan Y."/>
            <person name="Sichtig H."/>
        </authorList>
    </citation>
    <scope>NUCLEOTIDE SEQUENCE [LARGE SCALE GENOMIC DNA]</scope>
    <source>
        <strain evidence="9 12">FDAARGOS_907</strain>
    </source>
</reference>
<dbReference type="InterPro" id="IPR036390">
    <property type="entry name" value="WH_DNA-bd_sf"/>
</dbReference>
<evidence type="ECO:0000256" key="4">
    <source>
        <dbReference type="ARBA" id="ARBA00022898"/>
    </source>
</evidence>
<dbReference type="GO" id="GO:0030170">
    <property type="term" value="F:pyridoxal phosphate binding"/>
    <property type="evidence" value="ECO:0007669"/>
    <property type="project" value="InterPro"/>
</dbReference>
<dbReference type="GO" id="GO:0003677">
    <property type="term" value="F:DNA binding"/>
    <property type="evidence" value="ECO:0007669"/>
    <property type="project" value="UniProtKB-KW"/>
</dbReference>
<keyword evidence="5" id="KW-0805">Transcription regulation</keyword>
<name>A0A2X4XET4_SERPL</name>
<evidence type="ECO:0000313" key="10">
    <source>
        <dbReference type="EMBL" id="SQI35154.1"/>
    </source>
</evidence>
<dbReference type="SMART" id="SM00345">
    <property type="entry name" value="HTH_GNTR"/>
    <property type="match status" value="1"/>
</dbReference>
<evidence type="ECO:0000256" key="5">
    <source>
        <dbReference type="ARBA" id="ARBA00023015"/>
    </source>
</evidence>
<evidence type="ECO:0000313" key="12">
    <source>
        <dbReference type="Proteomes" id="UP000594967"/>
    </source>
</evidence>
<dbReference type="EMBL" id="LS483469">
    <property type="protein sequence ID" value="SQI35154.1"/>
    <property type="molecule type" value="Genomic_DNA"/>
</dbReference>
<reference evidence="10 11" key="1">
    <citation type="submission" date="2018-06" db="EMBL/GenBank/DDBJ databases">
        <authorList>
            <consortium name="Pathogen Informatics"/>
            <person name="Doyle S."/>
        </authorList>
    </citation>
    <scope>NUCLEOTIDE SEQUENCE [LARGE SCALE GENOMIC DNA]</scope>
    <source>
        <strain evidence="10 11">NCTC12961</strain>
    </source>
</reference>
<dbReference type="PROSITE" id="PS50949">
    <property type="entry name" value="HTH_GNTR"/>
    <property type="match status" value="1"/>
</dbReference>
<gene>
    <name evidence="10" type="primary">yjiR_3</name>
    <name evidence="9" type="ORF">I6G64_04975</name>
    <name evidence="10" type="ORF">NCTC12961_01804</name>
</gene>
<dbReference type="InterPro" id="IPR015421">
    <property type="entry name" value="PyrdxlP-dep_Trfase_major"/>
</dbReference>
<evidence type="ECO:0000256" key="2">
    <source>
        <dbReference type="ARBA" id="ARBA00022576"/>
    </source>
</evidence>
<dbReference type="InterPro" id="IPR036388">
    <property type="entry name" value="WH-like_DNA-bd_sf"/>
</dbReference>
<keyword evidence="7" id="KW-0804">Transcription</keyword>
<evidence type="ECO:0000313" key="11">
    <source>
        <dbReference type="Proteomes" id="UP000248897"/>
    </source>
</evidence>
<comment type="similarity">
    <text evidence="1">In the C-terminal section; belongs to the class-I pyridoxal-phosphate-dependent aminotransferase family.</text>
</comment>
<dbReference type="PANTHER" id="PTHR46577:SF2">
    <property type="entry name" value="TRANSCRIPTIONAL REGULATORY PROTEIN"/>
    <property type="match status" value="1"/>
</dbReference>
<evidence type="ECO:0000256" key="3">
    <source>
        <dbReference type="ARBA" id="ARBA00022679"/>
    </source>
</evidence>
<keyword evidence="3" id="KW-0808">Transferase</keyword>
<proteinExistence type="inferred from homology"/>
<accession>A0A2X4XET4</accession>
<sequence length="484" mass="54307">MTRYATLAAILSQRIEQGLYPAGDRLPSVRMLSQEHGVSISTVQQAYRLLEESQLVEARPKSGYFVRGLRTLAELPAVTRPVQRPVDISQWEQVLELIRTKPREDLVQLGRGMPDISEPTLKPLVKALGHMGRHGDLRSLYYDNIQGVMGLREQIARLLLDSGCQISADQLVITTGCHEALSAGLRAVCQPGDIVAVDSPCFHGTMQTLKGLGMKALEVPTDPLTGISLEALEMALDQWPIKAILLTPNCNNPLGYIMPEARKQRLLTLAQRHDVAIIEDDVYGDIAYQYPRPRTIKSFDDDGRVLLCSSFSKTLAPGLRIGWIAPGRYLERVLHMKYIGTGSTATQPQLAIADFIRHGHYLQHLRRMRTRYQQNRDRMTGWIMKYFPPGTRVSQPRGGFMLWIELDDEFDTLRLNRYLEQQGVQIAVGSIFSASGKYRNCLRINYAPKLTPEIEQAVRRVGETIQSLLLAPVAGIESAQALRE</sequence>
<dbReference type="RefSeq" id="WP_063201582.1">
    <property type="nucleotide sequence ID" value="NZ_CAMITG010000003.1"/>
</dbReference>
<dbReference type="InterPro" id="IPR051446">
    <property type="entry name" value="HTH_trans_reg/aminotransferase"/>
</dbReference>
<keyword evidence="12" id="KW-1185">Reference proteome</keyword>